<dbReference type="Proteomes" id="UP000465622">
    <property type="component" value="Chromosome"/>
</dbReference>
<name>A0ABM7HXS7_MYCME</name>
<sequence length="105" mass="11070">MLPSPFTGNARLHIVTFQPISRQTASANLVASESASDPATLVDKPGSATTPTVTVFTAVPTIVVLVLDAACVPIYPRPGRLKPALAAPPRKRFTGAWMGVRPRHA</sequence>
<proteinExistence type="predicted"/>
<feature type="transmembrane region" description="Helical" evidence="1">
    <location>
        <begin position="53"/>
        <end position="75"/>
    </location>
</feature>
<protein>
    <submittedName>
        <fullName evidence="2">Uncharacterized protein</fullName>
    </submittedName>
</protein>
<evidence type="ECO:0000313" key="3">
    <source>
        <dbReference type="Proteomes" id="UP000465622"/>
    </source>
</evidence>
<evidence type="ECO:0000256" key="1">
    <source>
        <dbReference type="SAM" id="Phobius"/>
    </source>
</evidence>
<organism evidence="2 3">
    <name type="scientific">Mycolicibacterium mageritense</name>
    <name type="common">Mycobacterium mageritense</name>
    <dbReference type="NCBI Taxonomy" id="53462"/>
    <lineage>
        <taxon>Bacteria</taxon>
        <taxon>Bacillati</taxon>
        <taxon>Actinomycetota</taxon>
        <taxon>Actinomycetes</taxon>
        <taxon>Mycobacteriales</taxon>
        <taxon>Mycobacteriaceae</taxon>
        <taxon>Mycolicibacterium</taxon>
    </lineage>
</organism>
<keyword evidence="1" id="KW-1133">Transmembrane helix</keyword>
<reference evidence="2 3" key="1">
    <citation type="journal article" date="2019" name="Emerg. Microbes Infect.">
        <title>Comprehensive subspecies identification of 175 nontuberculous mycobacteria species based on 7547 genomic profiles.</title>
        <authorList>
            <person name="Matsumoto Y."/>
            <person name="Kinjo T."/>
            <person name="Motooka D."/>
            <person name="Nabeya D."/>
            <person name="Jung N."/>
            <person name="Uechi K."/>
            <person name="Horii T."/>
            <person name="Iida T."/>
            <person name="Fujita J."/>
            <person name="Nakamura S."/>
        </authorList>
    </citation>
    <scope>NUCLEOTIDE SEQUENCE [LARGE SCALE GENOMIC DNA]</scope>
    <source>
        <strain evidence="2 3">JCM 12375</strain>
    </source>
</reference>
<evidence type="ECO:0000313" key="2">
    <source>
        <dbReference type="EMBL" id="BBX35400.1"/>
    </source>
</evidence>
<keyword evidence="1" id="KW-0812">Transmembrane</keyword>
<keyword evidence="3" id="KW-1185">Reference proteome</keyword>
<dbReference type="EMBL" id="AP022567">
    <property type="protein sequence ID" value="BBX35400.1"/>
    <property type="molecule type" value="Genomic_DNA"/>
</dbReference>
<keyword evidence="1" id="KW-0472">Membrane</keyword>
<gene>
    <name evidence="2" type="ORF">MMAGJ_46820</name>
</gene>
<accession>A0ABM7HXS7</accession>